<organism evidence="2 3">
    <name type="scientific">Zea mays</name>
    <name type="common">Maize</name>
    <dbReference type="NCBI Taxonomy" id="4577"/>
    <lineage>
        <taxon>Eukaryota</taxon>
        <taxon>Viridiplantae</taxon>
        <taxon>Streptophyta</taxon>
        <taxon>Embryophyta</taxon>
        <taxon>Tracheophyta</taxon>
        <taxon>Spermatophyta</taxon>
        <taxon>Magnoliopsida</taxon>
        <taxon>Liliopsida</taxon>
        <taxon>Poales</taxon>
        <taxon>Poaceae</taxon>
        <taxon>PACMAD clade</taxon>
        <taxon>Panicoideae</taxon>
        <taxon>Andropogonodae</taxon>
        <taxon>Andropogoneae</taxon>
        <taxon>Tripsacinae</taxon>
        <taxon>Zea</taxon>
    </lineage>
</organism>
<dbReference type="SUPFAM" id="SSF52047">
    <property type="entry name" value="RNI-like"/>
    <property type="match status" value="1"/>
</dbReference>
<dbReference type="AlphaFoldDB" id="A0A804LX71"/>
<reference evidence="2" key="2">
    <citation type="submission" date="2019-07" db="EMBL/GenBank/DDBJ databases">
        <authorList>
            <person name="Seetharam A."/>
            <person name="Woodhouse M."/>
            <person name="Cannon E."/>
        </authorList>
    </citation>
    <scope>NUCLEOTIDE SEQUENCE [LARGE SCALE GENOMIC DNA]</scope>
    <source>
        <strain evidence="2">cv. B73</strain>
    </source>
</reference>
<reference evidence="3" key="1">
    <citation type="submission" date="2015-12" db="EMBL/GenBank/DDBJ databases">
        <title>Update maize B73 reference genome by single molecule sequencing technologies.</title>
        <authorList>
            <consortium name="Maize Genome Sequencing Project"/>
            <person name="Ware D."/>
        </authorList>
    </citation>
    <scope>NUCLEOTIDE SEQUENCE [LARGE SCALE GENOMIC DNA]</scope>
    <source>
        <strain evidence="3">cv. B73</strain>
    </source>
</reference>
<reference evidence="2" key="3">
    <citation type="submission" date="2021-05" db="UniProtKB">
        <authorList>
            <consortium name="EnsemblPlants"/>
        </authorList>
    </citation>
    <scope>IDENTIFICATION</scope>
    <source>
        <strain evidence="2">cv. B73</strain>
    </source>
</reference>
<sequence>MQRRDSLSPAHAPTSPPPHNARHRCSAPPPQTRTPPSPTYPTAMAELQDDHRPELIGLGKMAAEDSLSSLVSSEDEPDLDPVHSKETQLNPGSVSASTVSYRRQTSKERAIGLAPEFAFFKADKDEHSEDDDEEPCPDSQDWPGSFVTTVRMYEAREAKLRARELNSSKLNKSASIPEELKNRLFKILCHSRKMNTYLLNELLCDCPTERHLSECSWLSEDDFEKTFGKCSIESLQDLHLDISGRCMPDYILPTTLAKVPNFLRELYIADCTNVDAMAILPALQKINHLEVLAMFGIQSLCDKFVKGLIPVHGSSLKELAFAGCLELTSASIKTVGEYCQELTSLDLRNLNRLRDSAL</sequence>
<feature type="region of interest" description="Disordered" evidence="1">
    <location>
        <begin position="1"/>
        <end position="99"/>
    </location>
</feature>
<evidence type="ECO:0000256" key="1">
    <source>
        <dbReference type="SAM" id="MobiDB-lite"/>
    </source>
</evidence>
<evidence type="ECO:0000313" key="2">
    <source>
        <dbReference type="EnsemblPlants" id="Zm00001eb042910_P001"/>
    </source>
</evidence>
<accession>A0A804LX71</accession>
<proteinExistence type="predicted"/>
<keyword evidence="3" id="KW-1185">Reference proteome</keyword>
<dbReference type="InParanoid" id="A0A804LX71"/>
<evidence type="ECO:0000313" key="3">
    <source>
        <dbReference type="Proteomes" id="UP000007305"/>
    </source>
</evidence>
<dbReference type="Gene3D" id="3.80.10.10">
    <property type="entry name" value="Ribonuclease Inhibitor"/>
    <property type="match status" value="1"/>
</dbReference>
<protein>
    <submittedName>
        <fullName evidence="2">Uncharacterized protein</fullName>
    </submittedName>
</protein>
<dbReference type="Gramene" id="Zm00001eb042910_T001">
    <property type="protein sequence ID" value="Zm00001eb042910_P001"/>
    <property type="gene ID" value="Zm00001eb042910"/>
</dbReference>
<dbReference type="InterPro" id="IPR032675">
    <property type="entry name" value="LRR_dom_sf"/>
</dbReference>
<dbReference type="EnsemblPlants" id="Zm00001eb042910_T001">
    <property type="protein sequence ID" value="Zm00001eb042910_P001"/>
    <property type="gene ID" value="Zm00001eb042910"/>
</dbReference>
<name>A0A804LX71_MAIZE</name>
<feature type="compositionally biased region" description="Pro residues" evidence="1">
    <location>
        <begin position="27"/>
        <end position="39"/>
    </location>
</feature>
<feature type="compositionally biased region" description="Polar residues" evidence="1">
    <location>
        <begin position="87"/>
        <end position="99"/>
    </location>
</feature>
<dbReference type="Proteomes" id="UP000007305">
    <property type="component" value="Chromosome 1"/>
</dbReference>